<name>A0A7M1URF3_9CREN</name>
<dbReference type="EMBL" id="CP063144">
    <property type="protein sequence ID" value="QOR94626.1"/>
    <property type="molecule type" value="Genomic_DNA"/>
</dbReference>
<reference evidence="1 2" key="1">
    <citation type="submission" date="2020-10" db="EMBL/GenBank/DDBJ databases">
        <title>Complete genome sequence of Thermosphaera aggregans strain 3507.</title>
        <authorList>
            <person name="Zayulina K.S."/>
            <person name="Elcheninov A.G."/>
            <person name="Toshchakov S.V."/>
            <person name="Kublanov I.V."/>
            <person name="Kochetkova T.V."/>
        </authorList>
    </citation>
    <scope>NUCLEOTIDE SEQUENCE [LARGE SCALE GENOMIC DNA]</scope>
    <source>
        <strain evidence="1 2">3507</strain>
    </source>
</reference>
<keyword evidence="2" id="KW-1185">Reference proteome</keyword>
<dbReference type="AlphaFoldDB" id="A0A7M1URF3"/>
<dbReference type="GeneID" id="59454042"/>
<organism evidence="1 2">
    <name type="scientific">Thermosphaera chiliense</name>
    <dbReference type="NCBI Taxonomy" id="3402707"/>
    <lineage>
        <taxon>Archaea</taxon>
        <taxon>Thermoproteota</taxon>
        <taxon>Thermoprotei</taxon>
        <taxon>Desulfurococcales</taxon>
        <taxon>Desulfurococcaceae</taxon>
        <taxon>Thermosphaera</taxon>
    </lineage>
</organism>
<evidence type="ECO:0000313" key="2">
    <source>
        <dbReference type="Proteomes" id="UP000593766"/>
    </source>
</evidence>
<protein>
    <submittedName>
        <fullName evidence="1">Uncharacterized protein</fullName>
    </submittedName>
</protein>
<accession>A0A7M1URF3</accession>
<evidence type="ECO:0000313" key="1">
    <source>
        <dbReference type="EMBL" id="QOR94626.1"/>
    </source>
</evidence>
<dbReference type="KEGG" id="tcs:IMZ38_01450"/>
<proteinExistence type="predicted"/>
<dbReference type="Proteomes" id="UP000593766">
    <property type="component" value="Chromosome"/>
</dbReference>
<dbReference type="RefSeq" id="WP_193436423.1">
    <property type="nucleotide sequence ID" value="NZ_CP063144.1"/>
</dbReference>
<sequence length="232" mass="24940">MPEMPRVPRSSLLVEAFSLETQVFTSFLEQLSGSGFEELYVTRRPGYTYVVVNGEVVQVAVAPFTLVFPPDRSEQAGAVAGRYGLPRYVTHKDTWLEYSLVNASSLASTLRGLLSIREQGVLKVSDWLVTVSSPGPACGELVAVGQVYTSLGGLVGHHDLFDPAVREASSEGREGCFTPVIVAVGPGGAEPVVQACFEERKMVVKPPGTGECPGFWRIIHWLLIDVSAGSAD</sequence>
<dbReference type="OrthoDB" id="378525at2157"/>
<gene>
    <name evidence="1" type="ORF">IMZ38_01450</name>
</gene>